<dbReference type="InterPro" id="IPR052555">
    <property type="entry name" value="dCTP_Pyrophosphatase"/>
</dbReference>
<protein>
    <recommendedName>
        <fullName evidence="2">Nucleotide pyrophosphohydrolase</fullName>
    </recommendedName>
</protein>
<organism evidence="1">
    <name type="scientific">hydrothermal vent metagenome</name>
    <dbReference type="NCBI Taxonomy" id="652676"/>
    <lineage>
        <taxon>unclassified sequences</taxon>
        <taxon>metagenomes</taxon>
        <taxon>ecological metagenomes</taxon>
    </lineage>
</organism>
<dbReference type="PANTHER" id="PTHR46523">
    <property type="entry name" value="DCTP PYROPHOSPHATASE 1"/>
    <property type="match status" value="1"/>
</dbReference>
<gene>
    <name evidence="1" type="ORF">MNBD_ALPHA08-2445</name>
</gene>
<evidence type="ECO:0008006" key="2">
    <source>
        <dbReference type="Google" id="ProtNLM"/>
    </source>
</evidence>
<dbReference type="AlphaFoldDB" id="A0A3B0SJ43"/>
<evidence type="ECO:0000313" key="1">
    <source>
        <dbReference type="EMBL" id="VAW02422.1"/>
    </source>
</evidence>
<dbReference type="Gene3D" id="1.10.287.1080">
    <property type="entry name" value="MazG-like"/>
    <property type="match status" value="1"/>
</dbReference>
<name>A0A3B0SJ43_9ZZZZ</name>
<dbReference type="GO" id="GO:0009143">
    <property type="term" value="P:nucleoside triphosphate catabolic process"/>
    <property type="evidence" value="ECO:0007669"/>
    <property type="project" value="InterPro"/>
</dbReference>
<dbReference type="PANTHER" id="PTHR46523:SF1">
    <property type="entry name" value="DCTP PYROPHOSPHATASE 1"/>
    <property type="match status" value="1"/>
</dbReference>
<dbReference type="GO" id="GO:0047429">
    <property type="term" value="F:nucleoside triphosphate diphosphatase activity"/>
    <property type="evidence" value="ECO:0007669"/>
    <property type="project" value="InterPro"/>
</dbReference>
<reference evidence="1" key="1">
    <citation type="submission" date="2018-06" db="EMBL/GenBank/DDBJ databases">
        <authorList>
            <person name="Zhirakovskaya E."/>
        </authorList>
    </citation>
    <scope>NUCLEOTIDE SEQUENCE</scope>
</reference>
<dbReference type="Pfam" id="PF12643">
    <property type="entry name" value="MazG-like"/>
    <property type="match status" value="1"/>
</dbReference>
<proteinExistence type="predicted"/>
<accession>A0A3B0SJ43</accession>
<dbReference type="CDD" id="cd11537">
    <property type="entry name" value="NTP-PPase_RS21-C6_like"/>
    <property type="match status" value="1"/>
</dbReference>
<dbReference type="InterPro" id="IPR025984">
    <property type="entry name" value="DCTPP"/>
</dbReference>
<dbReference type="EMBL" id="UOEC01000198">
    <property type="protein sequence ID" value="VAW02422.1"/>
    <property type="molecule type" value="Genomic_DNA"/>
</dbReference>
<dbReference type="PIRSF" id="PIRSF029826">
    <property type="entry name" value="UCP029826_pph"/>
    <property type="match status" value="1"/>
</dbReference>
<sequence length="121" mass="13834">MPDPKPNLESLTARLLAFRDARDWQQFHSLKDLILSLNLEASELLELTQWKSESEFAELADTPEMKSKLEEECADVLLYLLLIAERSGIDLLAVADKKIDRNGEKYPVEKAKGVARKYDEL</sequence>
<dbReference type="SUPFAM" id="SSF101386">
    <property type="entry name" value="all-alpha NTP pyrophosphatases"/>
    <property type="match status" value="1"/>
</dbReference>